<feature type="signal peptide" evidence="5">
    <location>
        <begin position="1"/>
        <end position="21"/>
    </location>
</feature>
<dbReference type="eggNOG" id="COG3901">
    <property type="taxonomic scope" value="Bacteria"/>
</dbReference>
<evidence type="ECO:0000256" key="3">
    <source>
        <dbReference type="ARBA" id="ARBA00023136"/>
    </source>
</evidence>
<dbReference type="GO" id="GO:0005886">
    <property type="term" value="C:plasma membrane"/>
    <property type="evidence" value="ECO:0007669"/>
    <property type="project" value="UniProtKB-SubCell"/>
</dbReference>
<dbReference type="SUPFAM" id="SSF54862">
    <property type="entry name" value="4Fe-4S ferredoxins"/>
    <property type="match status" value="1"/>
</dbReference>
<keyword evidence="2" id="KW-1003">Cell membrane</keyword>
<proteinExistence type="predicted"/>
<dbReference type="KEGG" id="aol:S58_68220"/>
<keyword evidence="3 4" id="KW-0472">Membrane</keyword>
<organism evidence="7 8">
    <name type="scientific">Bradyrhizobium oligotrophicum S58</name>
    <dbReference type="NCBI Taxonomy" id="1245469"/>
    <lineage>
        <taxon>Bacteria</taxon>
        <taxon>Pseudomonadati</taxon>
        <taxon>Pseudomonadota</taxon>
        <taxon>Alphaproteobacteria</taxon>
        <taxon>Hyphomicrobiales</taxon>
        <taxon>Nitrobacteraceae</taxon>
        <taxon>Bradyrhizobium</taxon>
    </lineage>
</organism>
<dbReference type="eggNOG" id="COG0348">
    <property type="taxonomic scope" value="Bacteria"/>
</dbReference>
<dbReference type="STRING" id="1245469.S58_68220"/>
<evidence type="ECO:0000313" key="7">
    <source>
        <dbReference type="EMBL" id="BAM92789.1"/>
    </source>
</evidence>
<protein>
    <submittedName>
        <fullName evidence="7">Nitrous oxide expression regulator, NosR</fullName>
    </submittedName>
</protein>
<dbReference type="InterPro" id="IPR007329">
    <property type="entry name" value="FMN-bd"/>
</dbReference>
<dbReference type="PATRIC" id="fig|1245469.3.peg.6980"/>
<evidence type="ECO:0000313" key="8">
    <source>
        <dbReference type="Proteomes" id="UP000011841"/>
    </source>
</evidence>
<keyword evidence="5" id="KW-0732">Signal</keyword>
<dbReference type="GO" id="GO:0045893">
    <property type="term" value="P:positive regulation of DNA-templated transcription"/>
    <property type="evidence" value="ECO:0007669"/>
    <property type="project" value="InterPro"/>
</dbReference>
<dbReference type="EMBL" id="AP012603">
    <property type="protein sequence ID" value="BAM92789.1"/>
    <property type="molecule type" value="Genomic_DNA"/>
</dbReference>
<comment type="subcellular location">
    <subcellularLocation>
        <location evidence="1">Cell membrane</location>
    </subcellularLocation>
</comment>
<feature type="transmembrane region" description="Helical" evidence="4">
    <location>
        <begin position="537"/>
        <end position="557"/>
    </location>
</feature>
<dbReference type="OrthoDB" id="9806398at2"/>
<feature type="transmembrane region" description="Helical" evidence="4">
    <location>
        <begin position="479"/>
        <end position="506"/>
    </location>
</feature>
<feature type="transmembrane region" description="Helical" evidence="4">
    <location>
        <begin position="398"/>
        <end position="416"/>
    </location>
</feature>
<dbReference type="GeneID" id="301820499"/>
<dbReference type="GO" id="GO:0003677">
    <property type="term" value="F:DNA binding"/>
    <property type="evidence" value="ECO:0007669"/>
    <property type="project" value="InterPro"/>
</dbReference>
<evidence type="ECO:0000256" key="4">
    <source>
        <dbReference type="SAM" id="Phobius"/>
    </source>
</evidence>
<feature type="transmembrane region" description="Helical" evidence="4">
    <location>
        <begin position="436"/>
        <end position="459"/>
    </location>
</feature>
<dbReference type="PANTHER" id="PTHR30224:SF4">
    <property type="entry name" value="ELECTRON TRANSPORT PROTEIN YCCM-RELATED"/>
    <property type="match status" value="1"/>
</dbReference>
<dbReference type="SMART" id="SM00900">
    <property type="entry name" value="FMN_bind"/>
    <property type="match status" value="1"/>
</dbReference>
<evidence type="ECO:0000256" key="1">
    <source>
        <dbReference type="ARBA" id="ARBA00004236"/>
    </source>
</evidence>
<dbReference type="RefSeq" id="WP_015669867.1">
    <property type="nucleotide sequence ID" value="NC_020453.1"/>
</dbReference>
<dbReference type="Pfam" id="PF12801">
    <property type="entry name" value="Fer4_5"/>
    <property type="match status" value="2"/>
</dbReference>
<dbReference type="GO" id="GO:0010181">
    <property type="term" value="F:FMN binding"/>
    <property type="evidence" value="ECO:0007669"/>
    <property type="project" value="InterPro"/>
</dbReference>
<dbReference type="Proteomes" id="UP000011841">
    <property type="component" value="Chromosome"/>
</dbReference>
<keyword evidence="4" id="KW-1133">Transmembrane helix</keyword>
<evidence type="ECO:0000256" key="2">
    <source>
        <dbReference type="ARBA" id="ARBA00022475"/>
    </source>
</evidence>
<evidence type="ECO:0000256" key="5">
    <source>
        <dbReference type="SAM" id="SignalP"/>
    </source>
</evidence>
<dbReference type="InterPro" id="IPR052378">
    <property type="entry name" value="NosR_regulator"/>
</dbReference>
<dbReference type="AlphaFoldDB" id="M4ZGA7"/>
<sequence>MSKVLSGFVLAIGLMAGAADAADLQVAAQFFASSTPVTVEAAQGKPPAAPVKAADGRLLGYAFSTLDVSGSVGYAGRPLDIVAAITTDGIVTGATIVAHEEPILVIGIPKDALAAYVANFKGFDIRPGASLKPSDDLSRGPHAVAGATITSTVIRDAILRSARAVLRSRVAVTDTAPRLDRETLRRLSWQGLLAEGAVQRRLISRGEAAKRLGTQDGEPDKPFIDLWLALATPPPIGESLLGQRGYEAEMGKVGTEDDLVLIGASGLYSFKGTAWRQSGTFERIELVQGSRTIALKAADHTAIEALHAAGAPELREIAVFRIRHASGFDPTKPFRLDLDLGAPSSAAGPAVVGIDYRIPDRYLIAPPPPSTPSTPAASAAAAQAQSPVWQDIWWSRRYEIGVLGAMLAVLAAILVLQDTVTAHGQFYYRLRTGYMLLTLVFLGLIANAQLSVVNVLTFIHALLSGFRWELFLLDPLVFLLWSFVAVSMLFWGRGVFCGWLCPFGTLQELSNHLARRIGIKQIEVPFGLHERLWMIKYVGFVAILAISLRSILAAFTVAEIEPFKTTITMKLMREWPFVLYALTLLGAGLFIERFYCRYLCPLGAALAIPARMRMFEWLKRYRECGAECHVCARRCTVQAIHPLGQINPNECIYCLKCQANYFDSETCLHLKKRAQRRTPLPPPTSAPPARSS</sequence>
<name>M4ZGA7_9BRAD</name>
<dbReference type="PIRSF" id="PIRSF036354">
    <property type="entry name" value="NosR"/>
    <property type="match status" value="1"/>
</dbReference>
<accession>M4ZGA7</accession>
<keyword evidence="8" id="KW-1185">Reference proteome</keyword>
<reference evidence="7 8" key="1">
    <citation type="journal article" date="2013" name="Appl. Environ. Microbiol.">
        <title>Genome analysis suggests that the soil oligotrophic bacterium Agromonas oligotrophica (Bradyrhizobium oligotrophicum) is a nitrogen-fixing symbiont of Aeschynomene indica.</title>
        <authorList>
            <person name="Okubo T."/>
            <person name="Fukushima S."/>
            <person name="Itakura M."/>
            <person name="Oshima K."/>
            <person name="Longtonglang A."/>
            <person name="Teaumroong N."/>
            <person name="Mitsui H."/>
            <person name="Hattori M."/>
            <person name="Hattori R."/>
            <person name="Hattori T."/>
            <person name="Minamisawa K."/>
        </authorList>
    </citation>
    <scope>NUCLEOTIDE SEQUENCE [LARGE SCALE GENOMIC DNA]</scope>
    <source>
        <strain evidence="7 8">S58</strain>
    </source>
</reference>
<dbReference type="HOGENOM" id="CLU_013077_0_0_5"/>
<evidence type="ECO:0000259" key="6">
    <source>
        <dbReference type="SMART" id="SM00900"/>
    </source>
</evidence>
<feature type="domain" description="FMN-binding" evidence="6">
    <location>
        <begin position="73"/>
        <end position="165"/>
    </location>
</feature>
<dbReference type="PANTHER" id="PTHR30224">
    <property type="entry name" value="ELECTRON TRANSPORT PROTEIN"/>
    <property type="match status" value="1"/>
</dbReference>
<feature type="chain" id="PRO_5004062305" evidence="5">
    <location>
        <begin position="22"/>
        <end position="692"/>
    </location>
</feature>
<keyword evidence="4" id="KW-0812">Transmembrane</keyword>
<gene>
    <name evidence="7" type="ORF">S58_68220</name>
</gene>
<dbReference type="InterPro" id="IPR017896">
    <property type="entry name" value="4Fe4S_Fe-S-bd"/>
</dbReference>
<dbReference type="InterPro" id="IPR011399">
    <property type="entry name" value="NosR"/>
</dbReference>
<feature type="transmembrane region" description="Helical" evidence="4">
    <location>
        <begin position="577"/>
        <end position="596"/>
    </location>
</feature>